<name>A0A8T0WA79_PANVG</name>
<evidence type="ECO:0000313" key="3">
    <source>
        <dbReference type="Proteomes" id="UP000823388"/>
    </source>
</evidence>
<protein>
    <submittedName>
        <fullName evidence="2">Uncharacterized protein</fullName>
    </submittedName>
</protein>
<reference evidence="2" key="1">
    <citation type="submission" date="2020-05" db="EMBL/GenBank/DDBJ databases">
        <title>WGS assembly of Panicum virgatum.</title>
        <authorList>
            <person name="Lovell J.T."/>
            <person name="Jenkins J."/>
            <person name="Shu S."/>
            <person name="Juenger T.E."/>
            <person name="Schmutz J."/>
        </authorList>
    </citation>
    <scope>NUCLEOTIDE SEQUENCE</scope>
    <source>
        <strain evidence="2">AP13</strain>
    </source>
</reference>
<gene>
    <name evidence="2" type="ORF">PVAP13_2KG375626</name>
</gene>
<evidence type="ECO:0000256" key="1">
    <source>
        <dbReference type="SAM" id="MobiDB-lite"/>
    </source>
</evidence>
<proteinExistence type="predicted"/>
<dbReference type="AlphaFoldDB" id="A0A8T0WA79"/>
<comment type="caution">
    <text evidence="2">The sequence shown here is derived from an EMBL/GenBank/DDBJ whole genome shotgun (WGS) entry which is preliminary data.</text>
</comment>
<accession>A0A8T0WA79</accession>
<dbReference type="Proteomes" id="UP000823388">
    <property type="component" value="Chromosome 2K"/>
</dbReference>
<feature type="compositionally biased region" description="Basic residues" evidence="1">
    <location>
        <begin position="92"/>
        <end position="102"/>
    </location>
</feature>
<dbReference type="EMBL" id="CM029039">
    <property type="protein sequence ID" value="KAG2644640.1"/>
    <property type="molecule type" value="Genomic_DNA"/>
</dbReference>
<feature type="compositionally biased region" description="Pro residues" evidence="1">
    <location>
        <begin position="20"/>
        <end position="38"/>
    </location>
</feature>
<keyword evidence="3" id="KW-1185">Reference proteome</keyword>
<organism evidence="2 3">
    <name type="scientific">Panicum virgatum</name>
    <name type="common">Blackwell switchgrass</name>
    <dbReference type="NCBI Taxonomy" id="38727"/>
    <lineage>
        <taxon>Eukaryota</taxon>
        <taxon>Viridiplantae</taxon>
        <taxon>Streptophyta</taxon>
        <taxon>Embryophyta</taxon>
        <taxon>Tracheophyta</taxon>
        <taxon>Spermatophyta</taxon>
        <taxon>Magnoliopsida</taxon>
        <taxon>Liliopsida</taxon>
        <taxon>Poales</taxon>
        <taxon>Poaceae</taxon>
        <taxon>PACMAD clade</taxon>
        <taxon>Panicoideae</taxon>
        <taxon>Panicodae</taxon>
        <taxon>Paniceae</taxon>
        <taxon>Panicinae</taxon>
        <taxon>Panicum</taxon>
        <taxon>Panicum sect. Hiantes</taxon>
    </lineage>
</organism>
<sequence length="136" mass="14010">MDSNEKLSPPSSRARLALAIPPPSHTSPPPPAAPPPPTHAATPAARSCLPPLVPPRHSSASAAASLSGHCGPLDGEVARSSWRHRQECGKGKLGRRSCHGGRRCNSAQAGGGPTTGRWSARPGIVEVARTIRTTAE</sequence>
<feature type="region of interest" description="Disordered" evidence="1">
    <location>
        <begin position="1"/>
        <end position="119"/>
    </location>
</feature>
<evidence type="ECO:0000313" key="2">
    <source>
        <dbReference type="EMBL" id="KAG2644640.1"/>
    </source>
</evidence>